<dbReference type="EMBL" id="CP001614">
    <property type="protein sequence ID" value="ACR10994.1"/>
    <property type="molecule type" value="Genomic_DNA"/>
</dbReference>
<evidence type="ECO:0000256" key="6">
    <source>
        <dbReference type="ARBA" id="ARBA00030512"/>
    </source>
</evidence>
<dbReference type="Proteomes" id="UP000009080">
    <property type="component" value="Chromosome"/>
</dbReference>
<dbReference type="HOGENOM" id="CLU_007082_5_0_6"/>
<dbReference type="Pfam" id="PF00728">
    <property type="entry name" value="Glyco_hydro_20"/>
    <property type="match status" value="1"/>
</dbReference>
<dbReference type="Gene3D" id="2.60.120.260">
    <property type="entry name" value="Galactose-binding domain-like"/>
    <property type="match status" value="1"/>
</dbReference>
<dbReference type="PANTHER" id="PTHR22600">
    <property type="entry name" value="BETA-HEXOSAMINIDASE"/>
    <property type="match status" value="1"/>
</dbReference>
<evidence type="ECO:0000256" key="4">
    <source>
        <dbReference type="ARBA" id="ARBA00022801"/>
    </source>
</evidence>
<reference evidence="11 12" key="1">
    <citation type="journal article" date="2009" name="PLoS ONE">
        <title>The complete genome of Teredinibacter turnerae T7901: an intracellular endosymbiont of marine wood-boring bivalves (shipworms).</title>
        <authorList>
            <person name="Yang J.C."/>
            <person name="Madupu R."/>
            <person name="Durkin A.S."/>
            <person name="Ekborg N.A."/>
            <person name="Pedamallu C.S."/>
            <person name="Hostetler J.B."/>
            <person name="Radune D."/>
            <person name="Toms B.S."/>
            <person name="Henrissat B."/>
            <person name="Coutinho P.M."/>
            <person name="Schwarz S."/>
            <person name="Field L."/>
            <person name="Trindade-Silva A.E."/>
            <person name="Soares C.A.G."/>
            <person name="Elshahawi S."/>
            <person name="Hanora A."/>
            <person name="Schmidt E.W."/>
            <person name="Haygood M.G."/>
            <person name="Posfai J."/>
            <person name="Benner J."/>
            <person name="Madinger C."/>
            <person name="Nove J."/>
            <person name="Anton B."/>
            <person name="Chaudhary K."/>
            <person name="Foster J."/>
            <person name="Holman A."/>
            <person name="Kumar S."/>
            <person name="Lessard P.A."/>
            <person name="Luyten Y.A."/>
            <person name="Slatko B."/>
            <person name="Wood N."/>
            <person name="Wu B."/>
            <person name="Teplitski M."/>
            <person name="Mougous J.D."/>
            <person name="Ward N."/>
            <person name="Eisen J.A."/>
            <person name="Badger J.H."/>
            <person name="Distel D.L."/>
        </authorList>
    </citation>
    <scope>NUCLEOTIDE SEQUENCE [LARGE SCALE GENOMIC DNA]</scope>
    <source>
        <strain evidence="12">ATCC 39867 / T7901</strain>
    </source>
</reference>
<dbReference type="InterPro" id="IPR029018">
    <property type="entry name" value="Hex-like_dom2"/>
</dbReference>
<name>C5BPJ5_TERTT</name>
<dbReference type="STRING" id="377629.TERTU_0811"/>
<comment type="similarity">
    <text evidence="2">Belongs to the glycosyl hydrolase 20 family.</text>
</comment>
<evidence type="ECO:0000313" key="12">
    <source>
        <dbReference type="Proteomes" id="UP000009080"/>
    </source>
</evidence>
<evidence type="ECO:0000256" key="3">
    <source>
        <dbReference type="ARBA" id="ARBA00012663"/>
    </source>
</evidence>
<gene>
    <name evidence="11" type="ordered locus">TERTU_0811</name>
</gene>
<dbReference type="InterPro" id="IPR000421">
    <property type="entry name" value="FA58C"/>
</dbReference>
<keyword evidence="12" id="KW-1185">Reference proteome</keyword>
<dbReference type="InterPro" id="IPR025705">
    <property type="entry name" value="Beta_hexosaminidase_sua/sub"/>
</dbReference>
<dbReference type="CDD" id="cd06563">
    <property type="entry name" value="GH20_chitobiase-like"/>
    <property type="match status" value="1"/>
</dbReference>
<dbReference type="GO" id="GO:0016020">
    <property type="term" value="C:membrane"/>
    <property type="evidence" value="ECO:0007669"/>
    <property type="project" value="TreeGrafter"/>
</dbReference>
<dbReference type="AlphaFoldDB" id="C5BPJ5"/>
<comment type="catalytic activity">
    <reaction evidence="1">
        <text>Hydrolysis of terminal non-reducing N-acetyl-D-hexosamine residues in N-acetyl-beta-D-hexosaminides.</text>
        <dbReference type="EC" id="3.2.1.52"/>
    </reaction>
</comment>
<evidence type="ECO:0000313" key="11">
    <source>
        <dbReference type="EMBL" id="ACR10994.1"/>
    </source>
</evidence>
<dbReference type="SUPFAM" id="SSF49785">
    <property type="entry name" value="Galactose-binding domain-like"/>
    <property type="match status" value="1"/>
</dbReference>
<dbReference type="InterPro" id="IPR015882">
    <property type="entry name" value="HEX_bac_N"/>
</dbReference>
<dbReference type="InterPro" id="IPR059177">
    <property type="entry name" value="GH29D-like_dom"/>
</dbReference>
<dbReference type="RefSeq" id="WP_015817106.1">
    <property type="nucleotide sequence ID" value="NC_012997.1"/>
</dbReference>
<evidence type="ECO:0000256" key="8">
    <source>
        <dbReference type="PIRSR" id="PIRSR625705-1"/>
    </source>
</evidence>
<protein>
    <recommendedName>
        <fullName evidence="3">beta-N-acetylhexosaminidase</fullName>
        <ecNumber evidence="3">3.2.1.52</ecNumber>
    </recommendedName>
    <alternativeName>
        <fullName evidence="6">Beta-N-acetylhexosaminidase</fullName>
    </alternativeName>
    <alternativeName>
        <fullName evidence="7">N-acetyl-beta-glucosaminidase</fullName>
    </alternativeName>
</protein>
<keyword evidence="4 11" id="KW-0378">Hydrolase</keyword>
<feature type="domain" description="F5/8 type C" evidence="10">
    <location>
        <begin position="634"/>
        <end position="761"/>
    </location>
</feature>
<dbReference type="CAZy" id="GH20">
    <property type="family name" value="Glycoside Hydrolase Family 20"/>
</dbReference>
<dbReference type="GO" id="GO:0004563">
    <property type="term" value="F:beta-N-acetylhexosaminidase activity"/>
    <property type="evidence" value="ECO:0007669"/>
    <property type="project" value="UniProtKB-EC"/>
</dbReference>
<dbReference type="GO" id="GO:0030203">
    <property type="term" value="P:glycosaminoglycan metabolic process"/>
    <property type="evidence" value="ECO:0007669"/>
    <property type="project" value="TreeGrafter"/>
</dbReference>
<evidence type="ECO:0000256" key="2">
    <source>
        <dbReference type="ARBA" id="ARBA00006285"/>
    </source>
</evidence>
<evidence type="ECO:0000256" key="9">
    <source>
        <dbReference type="SAM" id="SignalP"/>
    </source>
</evidence>
<dbReference type="Gene3D" id="3.30.379.10">
    <property type="entry name" value="Chitobiase/beta-hexosaminidase domain 2-like"/>
    <property type="match status" value="1"/>
</dbReference>
<keyword evidence="9" id="KW-0732">Signal</keyword>
<dbReference type="InterPro" id="IPR017853">
    <property type="entry name" value="GH"/>
</dbReference>
<dbReference type="KEGG" id="ttu:TERTU_0811"/>
<dbReference type="InterPro" id="IPR008979">
    <property type="entry name" value="Galactose-bd-like_sf"/>
</dbReference>
<dbReference type="InterPro" id="IPR015883">
    <property type="entry name" value="Glyco_hydro_20_cat"/>
</dbReference>
<accession>C5BPJ5</accession>
<keyword evidence="5" id="KW-0326">Glycosidase</keyword>
<evidence type="ECO:0000256" key="5">
    <source>
        <dbReference type="ARBA" id="ARBA00023295"/>
    </source>
</evidence>
<evidence type="ECO:0000256" key="7">
    <source>
        <dbReference type="ARBA" id="ARBA00033000"/>
    </source>
</evidence>
<evidence type="ECO:0000259" key="10">
    <source>
        <dbReference type="PROSITE" id="PS50022"/>
    </source>
</evidence>
<dbReference type="GO" id="GO:0005975">
    <property type="term" value="P:carbohydrate metabolic process"/>
    <property type="evidence" value="ECO:0007669"/>
    <property type="project" value="InterPro"/>
</dbReference>
<dbReference type="SUPFAM" id="SSF55545">
    <property type="entry name" value="beta-N-acetylhexosaminidase-like domain"/>
    <property type="match status" value="1"/>
</dbReference>
<dbReference type="Pfam" id="PF13290">
    <property type="entry name" value="CHB_HEX_C_1"/>
    <property type="match status" value="1"/>
</dbReference>
<evidence type="ECO:0000256" key="1">
    <source>
        <dbReference type="ARBA" id="ARBA00001231"/>
    </source>
</evidence>
<dbReference type="Pfam" id="PF02838">
    <property type="entry name" value="Glyco_hydro_20b"/>
    <property type="match status" value="1"/>
</dbReference>
<proteinExistence type="inferred from homology"/>
<dbReference type="eggNOG" id="COG3525">
    <property type="taxonomic scope" value="Bacteria"/>
</dbReference>
<dbReference type="EC" id="3.2.1.52" evidence="3"/>
<sequence length="790" mass="87729">MFKSKKIVAAIACLLIAGNAVAARISSSSLDSVPSLSVVPKPVSLTPGDGHFLFSPTTTITVNDERLKPVAELFADFFVKPSGIDLPVSLGDASAPIQIILVPAAQFGSDKSEAYRLQVTADRVHIVAPSEKGAFYALQTLRQLLPPQVESTTPVNYVRWDVPAVTVEDEPRFPYRGMHLDVARSFMPAGFVKRYIDLLAFHKLNYFHWHLTDDQGWRIPIDAYPLLTEKSAWRDKTVVGHTLDRNTEYDNNPTGGFYTKAEIRDIVAYAAQRQITVIPEIDIPGHGSTIIAAYPEFGCEQQAAAADTFVQPNFGIFPAVLCPTEKTFQMLDTVFTEVAALFPGKYIHVGGDEVLKTQWEQSSFANALMKDKGLKNYHELQSYFVARVGETLARLNRKMIGWNEILDGGVADDATIMSWQGIKGGIAAANLGHDAIMTPFGYTYFDFFQSDSVDEPMAIHGMTTLAKAYSYDPMPEELAGTDKAHHILGAQGQLWTEYQTQPRKVEYMVLPRMSALAEVTWTAQGNKDWADYAARLPDLFARYDAMGVVASRSVYTPTINAERLGRGEKANYRITLNAETARTTIRYTTDGSQPNQQSSIYKKPFKVNGGTVLRARAQDNVSGEFYPESRLRLLSHKAVGAEVEILTEFNASDDPSPAEQLTDGISHQDQIYQPSDWVIFYGDSADMVVDLGEPTSVQSVSFTFDAGKHRQLYPPSSVEIFVSSDNSQWNSIATLQESHLLDARDKVRVEFPAENARYVKIVAGNRFTYKSNETGEHRKVPLHIDELVIE</sequence>
<organism evidence="11 12">
    <name type="scientific">Teredinibacter turnerae (strain ATCC 39867 / T7901)</name>
    <dbReference type="NCBI Taxonomy" id="377629"/>
    <lineage>
        <taxon>Bacteria</taxon>
        <taxon>Pseudomonadati</taxon>
        <taxon>Pseudomonadota</taxon>
        <taxon>Gammaproteobacteria</taxon>
        <taxon>Cellvibrionales</taxon>
        <taxon>Cellvibrionaceae</taxon>
        <taxon>Teredinibacter</taxon>
    </lineage>
</organism>
<dbReference type="PANTHER" id="PTHR22600:SF57">
    <property type="entry name" value="BETA-N-ACETYLHEXOSAMINIDASE"/>
    <property type="match status" value="1"/>
</dbReference>
<dbReference type="Pfam" id="PF00754">
    <property type="entry name" value="F5_F8_type_C"/>
    <property type="match status" value="1"/>
</dbReference>
<dbReference type="PROSITE" id="PS50022">
    <property type="entry name" value="FA58C_3"/>
    <property type="match status" value="1"/>
</dbReference>
<dbReference type="SUPFAM" id="SSF51445">
    <property type="entry name" value="(Trans)glycosidases"/>
    <property type="match status" value="1"/>
</dbReference>
<feature type="active site" description="Proton donor" evidence="8">
    <location>
        <position position="353"/>
    </location>
</feature>
<feature type="chain" id="PRO_5002947075" description="beta-N-acetylhexosaminidase" evidence="9">
    <location>
        <begin position="23"/>
        <end position="790"/>
    </location>
</feature>
<dbReference type="OrthoDB" id="9763537at2"/>
<dbReference type="PRINTS" id="PR00738">
    <property type="entry name" value="GLHYDRLASE20"/>
</dbReference>
<dbReference type="Gene3D" id="3.20.20.80">
    <property type="entry name" value="Glycosidases"/>
    <property type="match status" value="1"/>
</dbReference>
<feature type="signal peptide" evidence="9">
    <location>
        <begin position="1"/>
        <end position="22"/>
    </location>
</feature>